<dbReference type="InterPro" id="IPR027417">
    <property type="entry name" value="P-loop_NTPase"/>
</dbReference>
<keyword evidence="5" id="KW-1185">Reference proteome</keyword>
<organism evidence="4 5">
    <name type="scientific">Aduncisulcus paluster</name>
    <dbReference type="NCBI Taxonomy" id="2918883"/>
    <lineage>
        <taxon>Eukaryota</taxon>
        <taxon>Metamonada</taxon>
        <taxon>Carpediemonas-like organisms</taxon>
        <taxon>Aduncisulcus</taxon>
    </lineage>
</organism>
<accession>A0ABQ5KY96</accession>
<comment type="caution">
    <text evidence="4">The sequence shown here is derived from an EMBL/GenBank/DDBJ whole genome shotgun (WGS) entry which is preliminary data.</text>
</comment>
<name>A0ABQ5KY96_9EUKA</name>
<dbReference type="InterPro" id="IPR013641">
    <property type="entry name" value="KTI12/PSTK"/>
</dbReference>
<evidence type="ECO:0000256" key="3">
    <source>
        <dbReference type="ARBA" id="ARBA00025768"/>
    </source>
</evidence>
<dbReference type="SUPFAM" id="SSF52540">
    <property type="entry name" value="P-loop containing nucleoside triphosphate hydrolases"/>
    <property type="match status" value="1"/>
</dbReference>
<evidence type="ECO:0000313" key="4">
    <source>
        <dbReference type="EMBL" id="GKT36419.1"/>
    </source>
</evidence>
<dbReference type="EMBL" id="BQXS01011222">
    <property type="protein sequence ID" value="GKT36419.1"/>
    <property type="molecule type" value="Genomic_DNA"/>
</dbReference>
<comment type="similarity">
    <text evidence="3">Belongs to the KTI12 family.</text>
</comment>
<dbReference type="PANTHER" id="PTHR12435">
    <property type="match status" value="1"/>
</dbReference>
<reference evidence="4" key="1">
    <citation type="submission" date="2022-03" db="EMBL/GenBank/DDBJ databases">
        <title>Draft genome sequence of Aduncisulcus paluster, a free-living microaerophilic Fornicata.</title>
        <authorList>
            <person name="Yuyama I."/>
            <person name="Kume K."/>
            <person name="Tamura T."/>
            <person name="Inagaki Y."/>
            <person name="Hashimoto T."/>
        </authorList>
    </citation>
    <scope>NUCLEOTIDE SEQUENCE</scope>
    <source>
        <strain evidence="4">NY0171</strain>
    </source>
</reference>
<evidence type="ECO:0000256" key="1">
    <source>
        <dbReference type="ARBA" id="ARBA00022741"/>
    </source>
</evidence>
<protein>
    <submittedName>
        <fullName evidence="4">Multi-domain containing protein</fullName>
    </submittedName>
</protein>
<dbReference type="Proteomes" id="UP001057375">
    <property type="component" value="Unassembled WGS sequence"/>
</dbReference>
<evidence type="ECO:0000313" key="5">
    <source>
        <dbReference type="Proteomes" id="UP001057375"/>
    </source>
</evidence>
<gene>
    <name evidence="4" type="ORF">ADUPG1_009388</name>
</gene>
<dbReference type="Pfam" id="PF08433">
    <property type="entry name" value="KTI12"/>
    <property type="match status" value="1"/>
</dbReference>
<proteinExistence type="inferred from homology"/>
<sequence length="294" mass="33189">MPLIIVCGILCTGKSSVSRSIKKHFEKVYSTILHIQPEDFGVSSGEALMNGISEISLNKSLRDAVHRHLGDPKTLVIIDACNLSRSFRYELYCLSRAAKQPHCLVWCNSPFLIAKENAVKTLKRYDEKVFLDIALRLEEPCDDHKWDQPCFEIDVLSSSEVPLEDLIPYSQIQNSFQTAGKIVPVRSTRALKSTDSSFLSNMSRVTGVIVSEVVSAVSMASTIIKVPIKIDSFSKFIEIPSRRIQPSEIHSVRSRFLAITEKTRSRHDVEEDPSIQSDVEIAKVFCDYLERELR</sequence>
<keyword evidence="1" id="KW-0547">Nucleotide-binding</keyword>
<keyword evidence="2" id="KW-0067">ATP-binding</keyword>
<dbReference type="Gene3D" id="3.40.50.300">
    <property type="entry name" value="P-loop containing nucleotide triphosphate hydrolases"/>
    <property type="match status" value="1"/>
</dbReference>
<evidence type="ECO:0000256" key="2">
    <source>
        <dbReference type="ARBA" id="ARBA00022840"/>
    </source>
</evidence>